<feature type="transmembrane region" description="Helical" evidence="1">
    <location>
        <begin position="65"/>
        <end position="83"/>
    </location>
</feature>
<dbReference type="AlphaFoldDB" id="A0A6N4RDH4"/>
<feature type="transmembrane region" description="Helical" evidence="1">
    <location>
        <begin position="147"/>
        <end position="166"/>
    </location>
</feature>
<name>A0A6N4RDH4_BLAVI</name>
<evidence type="ECO:0000313" key="3">
    <source>
        <dbReference type="Proteomes" id="UP000320948"/>
    </source>
</evidence>
<protein>
    <submittedName>
        <fullName evidence="2">Uncharacterized protein</fullName>
    </submittedName>
</protein>
<organism evidence="2 3">
    <name type="scientific">Blastochloris viridis</name>
    <name type="common">Rhodopseudomonas viridis</name>
    <dbReference type="NCBI Taxonomy" id="1079"/>
    <lineage>
        <taxon>Bacteria</taxon>
        <taxon>Pseudomonadati</taxon>
        <taxon>Pseudomonadota</taxon>
        <taxon>Alphaproteobacteria</taxon>
        <taxon>Hyphomicrobiales</taxon>
        <taxon>Blastochloridaceae</taxon>
        <taxon>Blastochloris</taxon>
    </lineage>
</organism>
<evidence type="ECO:0000313" key="2">
    <source>
        <dbReference type="EMBL" id="TKW62032.1"/>
    </source>
</evidence>
<keyword evidence="1" id="KW-0812">Transmembrane</keyword>
<comment type="caution">
    <text evidence="2">The sequence shown here is derived from an EMBL/GenBank/DDBJ whole genome shotgun (WGS) entry which is preliminary data.</text>
</comment>
<keyword evidence="1" id="KW-1133">Transmembrane helix</keyword>
<proteinExistence type="predicted"/>
<feature type="transmembrane region" description="Helical" evidence="1">
    <location>
        <begin position="173"/>
        <end position="195"/>
    </location>
</feature>
<evidence type="ECO:0000256" key="1">
    <source>
        <dbReference type="SAM" id="Phobius"/>
    </source>
</evidence>
<feature type="transmembrane region" description="Helical" evidence="1">
    <location>
        <begin position="122"/>
        <end position="141"/>
    </location>
</feature>
<keyword evidence="1" id="KW-0472">Membrane</keyword>
<accession>A0A6N4RDH4</accession>
<sequence>MAINTTRLASALAGLWAVLALPMTQSLPNVDGLIDFTFWYAVLLYPVWVIYGWRWVSEGTTVPRWLLFSCLGMAFVVVVMLLNSRTPEYALMSLLTMGVITLLVFTLEGIPPALKNIHRKPPQWLIVIIALICAAFAVAFAKSLTPLANMICLVFFGLSWGGYKLFKLKKITMVEFCVAFVLAGSLMVAVIIATWPQQQSLQPANTEEYNKAISRAVAITAGEDLPPDCKDLMQRFPHTAPFMKGCEHLRQPSVAPEPLRISE</sequence>
<feature type="transmembrane region" description="Helical" evidence="1">
    <location>
        <begin position="89"/>
        <end position="110"/>
    </location>
</feature>
<feature type="transmembrane region" description="Helical" evidence="1">
    <location>
        <begin position="36"/>
        <end position="53"/>
    </location>
</feature>
<dbReference type="Proteomes" id="UP000320948">
    <property type="component" value="Unassembled WGS sequence"/>
</dbReference>
<reference evidence="2 3" key="1">
    <citation type="journal article" date="2017" name="Nat. Commun.">
        <title>In situ click chemistry generation of cyclooxygenase-2 inhibitors.</title>
        <authorList>
            <person name="Bhardwaj A."/>
            <person name="Kaur J."/>
            <person name="Wuest M."/>
            <person name="Wuest F."/>
        </authorList>
    </citation>
    <scope>NUCLEOTIDE SEQUENCE [LARGE SCALE GENOMIC DNA]</scope>
    <source>
        <strain evidence="2">S2_018_000_R2_106</strain>
    </source>
</reference>
<gene>
    <name evidence="2" type="ORF">DI628_05275</name>
</gene>
<dbReference type="EMBL" id="VAFM01000001">
    <property type="protein sequence ID" value="TKW62032.1"/>
    <property type="molecule type" value="Genomic_DNA"/>
</dbReference>